<dbReference type="NCBIfam" id="TIGR01352">
    <property type="entry name" value="tonB_Cterm"/>
    <property type="match status" value="1"/>
</dbReference>
<keyword evidence="4" id="KW-0472">Membrane</keyword>
<name>A0A9D6L587_UNCEI</name>
<keyword evidence="3" id="KW-1133">Transmembrane helix</keyword>
<evidence type="ECO:0000256" key="5">
    <source>
        <dbReference type="SAM" id="MobiDB-lite"/>
    </source>
</evidence>
<feature type="domain" description="TonB C-terminal" evidence="6">
    <location>
        <begin position="160"/>
        <end position="220"/>
    </location>
</feature>
<evidence type="ECO:0000256" key="3">
    <source>
        <dbReference type="ARBA" id="ARBA00022989"/>
    </source>
</evidence>
<dbReference type="Pfam" id="PF03544">
    <property type="entry name" value="TonB_C"/>
    <property type="match status" value="1"/>
</dbReference>
<evidence type="ECO:0000256" key="2">
    <source>
        <dbReference type="ARBA" id="ARBA00022692"/>
    </source>
</evidence>
<protein>
    <submittedName>
        <fullName evidence="7">TonB family protein</fullName>
    </submittedName>
</protein>
<evidence type="ECO:0000256" key="4">
    <source>
        <dbReference type="ARBA" id="ARBA00023136"/>
    </source>
</evidence>
<accession>A0A9D6L587</accession>
<comment type="caution">
    <text evidence="7">The sequence shown here is derived from an EMBL/GenBank/DDBJ whole genome shotgun (WGS) entry which is preliminary data.</text>
</comment>
<dbReference type="AlphaFoldDB" id="A0A9D6L587"/>
<evidence type="ECO:0000256" key="1">
    <source>
        <dbReference type="ARBA" id="ARBA00004167"/>
    </source>
</evidence>
<dbReference type="GO" id="GO:0055085">
    <property type="term" value="P:transmembrane transport"/>
    <property type="evidence" value="ECO:0007669"/>
    <property type="project" value="InterPro"/>
</dbReference>
<evidence type="ECO:0000313" key="8">
    <source>
        <dbReference type="Proteomes" id="UP000807850"/>
    </source>
</evidence>
<feature type="region of interest" description="Disordered" evidence="5">
    <location>
        <begin position="109"/>
        <end position="136"/>
    </location>
</feature>
<dbReference type="SUPFAM" id="SSF74653">
    <property type="entry name" value="TolA/TonB C-terminal domain"/>
    <property type="match status" value="1"/>
</dbReference>
<feature type="region of interest" description="Disordered" evidence="5">
    <location>
        <begin position="1"/>
        <end position="30"/>
    </location>
</feature>
<proteinExistence type="predicted"/>
<comment type="subcellular location">
    <subcellularLocation>
        <location evidence="1">Membrane</location>
        <topology evidence="1">Single-pass membrane protein</topology>
    </subcellularLocation>
</comment>
<evidence type="ECO:0000259" key="6">
    <source>
        <dbReference type="Pfam" id="PF03544"/>
    </source>
</evidence>
<dbReference type="Gene3D" id="3.30.1150.10">
    <property type="match status" value="1"/>
</dbReference>
<dbReference type="GO" id="GO:0016020">
    <property type="term" value="C:membrane"/>
    <property type="evidence" value="ECO:0007669"/>
    <property type="project" value="UniProtKB-SubCell"/>
</dbReference>
<sequence>MRASRVNLVQERPWHNRRRGAGSHAGRRDAARGTAAALGMLTALAALAGGCARERAPAEPRHVSAASVFADTGRGIPLAVVPPRSGAAASVWMERVSPARIARARASLETPAPEAPPETLASQPAVPAPGLASAGDDELKSPILRERGRLDVPARAMRVSVELDVRVDEEGRVSDASWAAGSEDSTLVRAAIECALGMRFFPALHAGRPIAVWCRQRFDFGTARRR</sequence>
<dbReference type="InterPro" id="IPR006260">
    <property type="entry name" value="TonB/TolA_C"/>
</dbReference>
<reference evidence="7" key="1">
    <citation type="submission" date="2020-07" db="EMBL/GenBank/DDBJ databases">
        <title>Huge and variable diversity of episymbiotic CPR bacteria and DPANN archaea in groundwater ecosystems.</title>
        <authorList>
            <person name="He C.Y."/>
            <person name="Keren R."/>
            <person name="Whittaker M."/>
            <person name="Farag I.F."/>
            <person name="Doudna J."/>
            <person name="Cate J.H.D."/>
            <person name="Banfield J.F."/>
        </authorList>
    </citation>
    <scope>NUCLEOTIDE SEQUENCE</scope>
    <source>
        <strain evidence="7">NC_groundwater_928_Pr1_S-0.2um_72_17</strain>
    </source>
</reference>
<dbReference type="EMBL" id="JACQAY010000037">
    <property type="protein sequence ID" value="MBI3538861.1"/>
    <property type="molecule type" value="Genomic_DNA"/>
</dbReference>
<gene>
    <name evidence="7" type="ORF">HY076_01115</name>
</gene>
<keyword evidence="2" id="KW-0812">Transmembrane</keyword>
<organism evidence="7 8">
    <name type="scientific">Eiseniibacteriota bacterium</name>
    <dbReference type="NCBI Taxonomy" id="2212470"/>
    <lineage>
        <taxon>Bacteria</taxon>
        <taxon>Candidatus Eiseniibacteriota</taxon>
    </lineage>
</organism>
<feature type="compositionally biased region" description="Low complexity" evidence="5">
    <location>
        <begin position="109"/>
        <end position="122"/>
    </location>
</feature>
<dbReference type="Proteomes" id="UP000807850">
    <property type="component" value="Unassembled WGS sequence"/>
</dbReference>
<evidence type="ECO:0000313" key="7">
    <source>
        <dbReference type="EMBL" id="MBI3538861.1"/>
    </source>
</evidence>
<dbReference type="InterPro" id="IPR037682">
    <property type="entry name" value="TonB_C"/>
</dbReference>